<evidence type="ECO:0000313" key="10">
    <source>
        <dbReference type="Proteomes" id="UP001431783"/>
    </source>
</evidence>
<evidence type="ECO:0000256" key="8">
    <source>
        <dbReference type="RuleBase" id="RU365066"/>
    </source>
</evidence>
<comment type="caution">
    <text evidence="8">Lacks conserved residue(s) required for the propagation of feature annotation.</text>
</comment>
<dbReference type="EMBL" id="JARQZJ010000123">
    <property type="protein sequence ID" value="KAK9889827.1"/>
    <property type="molecule type" value="Genomic_DNA"/>
</dbReference>
<evidence type="ECO:0000313" key="9">
    <source>
        <dbReference type="EMBL" id="KAK9889827.1"/>
    </source>
</evidence>
<feature type="chain" id="PRO_5043091157" description="Post-GPI attachment to proteins factor 3" evidence="8">
    <location>
        <begin position="22"/>
        <end position="329"/>
    </location>
</feature>
<dbReference type="GO" id="GO:0016788">
    <property type="term" value="F:hydrolase activity, acting on ester bonds"/>
    <property type="evidence" value="ECO:0007669"/>
    <property type="project" value="TreeGrafter"/>
</dbReference>
<dbReference type="InterPro" id="IPR007217">
    <property type="entry name" value="Per1-like"/>
</dbReference>
<keyword evidence="5 8" id="KW-0732">Signal</keyword>
<dbReference type="GO" id="GO:0006506">
    <property type="term" value="P:GPI anchor biosynthetic process"/>
    <property type="evidence" value="ECO:0007669"/>
    <property type="project" value="UniProtKB-KW"/>
</dbReference>
<organism evidence="9 10">
    <name type="scientific">Henosepilachna vigintioctopunctata</name>
    <dbReference type="NCBI Taxonomy" id="420089"/>
    <lineage>
        <taxon>Eukaryota</taxon>
        <taxon>Metazoa</taxon>
        <taxon>Ecdysozoa</taxon>
        <taxon>Arthropoda</taxon>
        <taxon>Hexapoda</taxon>
        <taxon>Insecta</taxon>
        <taxon>Pterygota</taxon>
        <taxon>Neoptera</taxon>
        <taxon>Endopterygota</taxon>
        <taxon>Coleoptera</taxon>
        <taxon>Polyphaga</taxon>
        <taxon>Cucujiformia</taxon>
        <taxon>Coccinelloidea</taxon>
        <taxon>Coccinellidae</taxon>
        <taxon>Epilachninae</taxon>
        <taxon>Epilachnini</taxon>
        <taxon>Henosepilachna</taxon>
    </lineage>
</organism>
<feature type="transmembrane region" description="Helical" evidence="8">
    <location>
        <begin position="198"/>
        <end position="218"/>
    </location>
</feature>
<proteinExistence type="inferred from homology"/>
<dbReference type="Pfam" id="PF04080">
    <property type="entry name" value="Per1"/>
    <property type="match status" value="1"/>
</dbReference>
<feature type="transmembrane region" description="Helical" evidence="8">
    <location>
        <begin position="171"/>
        <end position="191"/>
    </location>
</feature>
<feature type="transmembrane region" description="Helical" evidence="8">
    <location>
        <begin position="140"/>
        <end position="159"/>
    </location>
</feature>
<comment type="subcellular location">
    <subcellularLocation>
        <location evidence="1">Endomembrane system</location>
        <topology evidence="1">Multi-pass membrane protein</topology>
    </subcellularLocation>
    <subcellularLocation>
        <location evidence="8">Golgi apparatus membrane</location>
        <topology evidence="8">Multi-pass membrane protein</topology>
    </subcellularLocation>
</comment>
<keyword evidence="6 8" id="KW-1133">Transmembrane helix</keyword>
<comment type="caution">
    <text evidence="9">The sequence shown here is derived from an EMBL/GenBank/DDBJ whole genome shotgun (WGS) entry which is preliminary data.</text>
</comment>
<keyword evidence="10" id="KW-1185">Reference proteome</keyword>
<protein>
    <recommendedName>
        <fullName evidence="8">Post-GPI attachment to proteins factor 3</fullName>
    </recommendedName>
</protein>
<dbReference type="PANTHER" id="PTHR13148:SF0">
    <property type="entry name" value="POST-GPI ATTACHMENT TO PROTEINS FACTOR 3"/>
    <property type="match status" value="1"/>
</dbReference>
<keyword evidence="3 8" id="KW-0337">GPI-anchor biosynthesis</keyword>
<comment type="similarity">
    <text evidence="2 8">Belongs to the PGAP3 family.</text>
</comment>
<comment type="function">
    <text evidence="8">Involved in the lipid remodeling steps of GPI-anchor maturation.</text>
</comment>
<keyword evidence="8" id="KW-0333">Golgi apparatus</keyword>
<evidence type="ECO:0000256" key="1">
    <source>
        <dbReference type="ARBA" id="ARBA00004127"/>
    </source>
</evidence>
<gene>
    <name evidence="9" type="ORF">WA026_007195</name>
</gene>
<evidence type="ECO:0000256" key="6">
    <source>
        <dbReference type="ARBA" id="ARBA00022989"/>
    </source>
</evidence>
<feature type="transmembrane region" description="Helical" evidence="8">
    <location>
        <begin position="230"/>
        <end position="248"/>
    </location>
</feature>
<feature type="transmembrane region" description="Helical" evidence="8">
    <location>
        <begin position="287"/>
        <end position="305"/>
    </location>
</feature>
<dbReference type="PANTHER" id="PTHR13148">
    <property type="entry name" value="PER1-RELATED"/>
    <property type="match status" value="1"/>
</dbReference>
<keyword evidence="7 8" id="KW-0472">Membrane</keyword>
<feature type="transmembrane region" description="Helical" evidence="8">
    <location>
        <begin position="255"/>
        <end position="275"/>
    </location>
</feature>
<evidence type="ECO:0000256" key="2">
    <source>
        <dbReference type="ARBA" id="ARBA00006387"/>
    </source>
</evidence>
<name>A0AAW1V2B5_9CUCU</name>
<feature type="signal peptide" evidence="8">
    <location>
        <begin position="1"/>
        <end position="21"/>
    </location>
</feature>
<dbReference type="AlphaFoldDB" id="A0AAW1V2B5"/>
<dbReference type="GO" id="GO:0000139">
    <property type="term" value="C:Golgi membrane"/>
    <property type="evidence" value="ECO:0007669"/>
    <property type="project" value="UniProtKB-SubCell"/>
</dbReference>
<keyword evidence="4 8" id="KW-0812">Transmembrane</keyword>
<dbReference type="GO" id="GO:0005789">
    <property type="term" value="C:endoplasmic reticulum membrane"/>
    <property type="evidence" value="ECO:0007669"/>
    <property type="project" value="TreeGrafter"/>
</dbReference>
<dbReference type="Proteomes" id="UP001431783">
    <property type="component" value="Unassembled WGS sequence"/>
</dbReference>
<sequence>MYVEFLSKYILLFQVLKIVDASLGDQLESYRVCLYDCVNKDCDTDGYSNLKNEDYFSLSSFFKWPCFGECKYICMWDTVNEFENAGMSIPQFYGKWPFVRYLGLQEPASTVFSLINLILHLKWLRKFRTKVPNDCPLYGLWHIFAIVCVHAWFWSVVFHARDTSLTEFMDYAGAFSIVLVHCYVMVIRLTLKFGRFCCMLISLLFLMFYIKHALYLYWASRIDYKYNMSLNLSIAIFTITTWLIWAYWNRSNQPYVTNCVIYVILTSLVALLEIIDRPPLFYIFDSHSIWHFSTTFLIGTFYKFAMSDCYYLRQKKIEETQFQIIKKLL</sequence>
<evidence type="ECO:0000256" key="5">
    <source>
        <dbReference type="ARBA" id="ARBA00022729"/>
    </source>
</evidence>
<reference evidence="9 10" key="1">
    <citation type="submission" date="2023-03" db="EMBL/GenBank/DDBJ databases">
        <title>Genome insight into feeding habits of ladybird beetles.</title>
        <authorList>
            <person name="Li H.-S."/>
            <person name="Huang Y.-H."/>
            <person name="Pang H."/>
        </authorList>
    </citation>
    <scope>NUCLEOTIDE SEQUENCE [LARGE SCALE GENOMIC DNA]</scope>
    <source>
        <strain evidence="9">SYSU_2023b</strain>
        <tissue evidence="9">Whole body</tissue>
    </source>
</reference>
<evidence type="ECO:0000256" key="7">
    <source>
        <dbReference type="ARBA" id="ARBA00023136"/>
    </source>
</evidence>
<evidence type="ECO:0000256" key="4">
    <source>
        <dbReference type="ARBA" id="ARBA00022692"/>
    </source>
</evidence>
<evidence type="ECO:0000256" key="3">
    <source>
        <dbReference type="ARBA" id="ARBA00022502"/>
    </source>
</evidence>
<accession>A0AAW1V2B5</accession>